<dbReference type="Proteomes" id="UP000790347">
    <property type="component" value="Unassembled WGS sequence"/>
</dbReference>
<keyword evidence="3" id="KW-0732">Signal</keyword>
<dbReference type="AlphaFoldDB" id="A0A922HQU4"/>
<gene>
    <name evidence="4" type="ORF">DERF_012803</name>
</gene>
<feature type="region of interest" description="Disordered" evidence="2">
    <location>
        <begin position="243"/>
        <end position="272"/>
    </location>
</feature>
<name>A0A922HQU4_DERFA</name>
<feature type="compositionally biased region" description="Low complexity" evidence="2">
    <location>
        <begin position="257"/>
        <end position="272"/>
    </location>
</feature>
<keyword evidence="1" id="KW-0175">Coiled coil</keyword>
<sequence>MHSPTTTFIIIMMIIHMIQALELDSITNKRPSPSMIVDDIDYMEQFNDASQMLTDLDQLLDQLIVAQNKQGQENLSEKIMIMAKNAAQHVRYKDNTPISSSSSAISSSTKSNDKENVNQLLTNLNDLDKKLQSTFHDLQQRRRYVLGAMIRQMQYTVRRIRTNVSRMHTQLISVDNVATQVPLLPRPIIQSMNQSAPAPEFTVQQMQMNKEIIQEIEQRLYSTSRKINDIVIRLNASLDGSNDVGVYAAPSSTPEDQSQPKQQQQPAAAASAAEIIPDEKLAGKNDDKNDQDASSAAIRIPVDNANKLLYDLDAQVRQLFDESSLLPIKEEKSEDDGGETAVAVDDVQSYSAANRELDIYPRQTETNAQQASLTIQLENLEKRLLSTINELQTRRRYFSSTMLRQMYNSVHRIRVNISRIQNQFSVAQPSQSSGSSGGGRPGQSGMMQNLQQRVTDLQKAVNDIINRVTSTFQGPNAPKPTGHHHQALQAVNF</sequence>
<evidence type="ECO:0000256" key="1">
    <source>
        <dbReference type="SAM" id="Coils"/>
    </source>
</evidence>
<protein>
    <submittedName>
        <fullName evidence="4">Uncharacterized protein</fullName>
    </submittedName>
</protein>
<comment type="caution">
    <text evidence="4">The sequence shown here is derived from an EMBL/GenBank/DDBJ whole genome shotgun (WGS) entry which is preliminary data.</text>
</comment>
<feature type="region of interest" description="Disordered" evidence="2">
    <location>
        <begin position="93"/>
        <end position="114"/>
    </location>
</feature>
<feature type="region of interest" description="Disordered" evidence="2">
    <location>
        <begin position="425"/>
        <end position="446"/>
    </location>
</feature>
<dbReference type="EMBL" id="ASGP02000006">
    <property type="protein sequence ID" value="KAH9502000.1"/>
    <property type="molecule type" value="Genomic_DNA"/>
</dbReference>
<keyword evidence="5" id="KW-1185">Reference proteome</keyword>
<feature type="chain" id="PRO_5036744749" evidence="3">
    <location>
        <begin position="21"/>
        <end position="493"/>
    </location>
</feature>
<accession>A0A922HQU4</accession>
<feature type="signal peptide" evidence="3">
    <location>
        <begin position="1"/>
        <end position="20"/>
    </location>
</feature>
<proteinExistence type="predicted"/>
<organism evidence="4 5">
    <name type="scientific">Dermatophagoides farinae</name>
    <name type="common">American house dust mite</name>
    <dbReference type="NCBI Taxonomy" id="6954"/>
    <lineage>
        <taxon>Eukaryota</taxon>
        <taxon>Metazoa</taxon>
        <taxon>Ecdysozoa</taxon>
        <taxon>Arthropoda</taxon>
        <taxon>Chelicerata</taxon>
        <taxon>Arachnida</taxon>
        <taxon>Acari</taxon>
        <taxon>Acariformes</taxon>
        <taxon>Sarcoptiformes</taxon>
        <taxon>Astigmata</taxon>
        <taxon>Psoroptidia</taxon>
        <taxon>Analgoidea</taxon>
        <taxon>Pyroglyphidae</taxon>
        <taxon>Dermatophagoidinae</taxon>
        <taxon>Dermatophagoides</taxon>
    </lineage>
</organism>
<evidence type="ECO:0000313" key="5">
    <source>
        <dbReference type="Proteomes" id="UP000790347"/>
    </source>
</evidence>
<evidence type="ECO:0000256" key="3">
    <source>
        <dbReference type="SAM" id="SignalP"/>
    </source>
</evidence>
<feature type="compositionally biased region" description="Low complexity" evidence="2">
    <location>
        <begin position="99"/>
        <end position="110"/>
    </location>
</feature>
<feature type="coiled-coil region" evidence="1">
    <location>
        <begin position="363"/>
        <end position="390"/>
    </location>
</feature>
<reference evidence="4" key="1">
    <citation type="submission" date="2013-05" db="EMBL/GenBank/DDBJ databases">
        <authorList>
            <person name="Yim A.K.Y."/>
            <person name="Chan T.F."/>
            <person name="Ji K.M."/>
            <person name="Liu X.Y."/>
            <person name="Zhou J.W."/>
            <person name="Li R.Q."/>
            <person name="Yang K.Y."/>
            <person name="Li J."/>
            <person name="Li M."/>
            <person name="Law P.T.W."/>
            <person name="Wu Y.L."/>
            <person name="Cai Z.L."/>
            <person name="Qin H."/>
            <person name="Bao Y."/>
            <person name="Leung R.K.K."/>
            <person name="Ng P.K.S."/>
            <person name="Zou J."/>
            <person name="Zhong X.J."/>
            <person name="Ran P.X."/>
            <person name="Zhong N.S."/>
            <person name="Liu Z.G."/>
            <person name="Tsui S.K.W."/>
        </authorList>
    </citation>
    <scope>NUCLEOTIDE SEQUENCE</scope>
    <source>
        <strain evidence="4">Derf</strain>
        <tissue evidence="4">Whole organism</tissue>
    </source>
</reference>
<evidence type="ECO:0000313" key="4">
    <source>
        <dbReference type="EMBL" id="KAH9502000.1"/>
    </source>
</evidence>
<evidence type="ECO:0000256" key="2">
    <source>
        <dbReference type="SAM" id="MobiDB-lite"/>
    </source>
</evidence>
<reference evidence="4" key="2">
    <citation type="journal article" date="2022" name="Res Sq">
        <title>Comparative Genomics Reveals Insights into the Divergent Evolution of Astigmatic Mites and Household Pest Adaptations.</title>
        <authorList>
            <person name="Xiong Q."/>
            <person name="Wan A.T.-Y."/>
            <person name="Liu X.-Y."/>
            <person name="Fung C.S.-H."/>
            <person name="Xiao X."/>
            <person name="Malainual N."/>
            <person name="Hou J."/>
            <person name="Wang L."/>
            <person name="Wang M."/>
            <person name="Yang K."/>
            <person name="Cui Y."/>
            <person name="Leung E."/>
            <person name="Nong W."/>
            <person name="Shin S.-K."/>
            <person name="Au S."/>
            <person name="Jeong K.Y."/>
            <person name="Chew F.T."/>
            <person name="Hui J."/>
            <person name="Leung T.F."/>
            <person name="Tungtrongchitr A."/>
            <person name="Zhong N."/>
            <person name="Liu Z."/>
            <person name="Tsui S."/>
        </authorList>
    </citation>
    <scope>NUCLEOTIDE SEQUENCE</scope>
    <source>
        <strain evidence="4">Derf</strain>
        <tissue evidence="4">Whole organism</tissue>
    </source>
</reference>
<feature type="region of interest" description="Disordered" evidence="2">
    <location>
        <begin position="472"/>
        <end position="493"/>
    </location>
</feature>